<evidence type="ECO:0000259" key="1">
    <source>
        <dbReference type="Pfam" id="PF13298"/>
    </source>
</evidence>
<evidence type="ECO:0000313" key="2">
    <source>
        <dbReference type="EMBL" id="OGE64522.1"/>
    </source>
</evidence>
<dbReference type="NCBIfam" id="TIGR02777">
    <property type="entry name" value="LigD_PE_dom"/>
    <property type="match status" value="1"/>
</dbReference>
<dbReference type="Proteomes" id="UP000183317">
    <property type="component" value="Unassembled WGS sequence"/>
</dbReference>
<dbReference type="PANTHER" id="PTHR39465:SF1">
    <property type="entry name" value="DNA LIGASE D 3'-PHOSPHOESTERASE DOMAIN-CONTAINING PROTEIN"/>
    <property type="match status" value="1"/>
</dbReference>
<gene>
    <name evidence="2" type="ORF">A3J13_00895</name>
</gene>
<name>A0A1F5MGP1_9BACT</name>
<evidence type="ECO:0000313" key="3">
    <source>
        <dbReference type="Proteomes" id="UP000183317"/>
    </source>
</evidence>
<accession>A0A1F5MGP1</accession>
<organism evidence="2 3">
    <name type="scientific">Candidatus Daviesbacteria bacterium RIFCSPLOWO2_02_FULL_36_8</name>
    <dbReference type="NCBI Taxonomy" id="1797793"/>
    <lineage>
        <taxon>Bacteria</taxon>
        <taxon>Candidatus Daviesiibacteriota</taxon>
    </lineage>
</organism>
<protein>
    <recommendedName>
        <fullName evidence="1">DNA ligase D 3'-phosphoesterase domain-containing protein</fullName>
    </recommendedName>
</protein>
<feature type="domain" description="DNA ligase D 3'-phosphoesterase" evidence="1">
    <location>
        <begin position="11"/>
        <end position="134"/>
    </location>
</feature>
<comment type="caution">
    <text evidence="2">The sequence shown here is derived from an EMBL/GenBank/DDBJ whole genome shotgun (WGS) entry which is preliminary data.</text>
</comment>
<dbReference type="InterPro" id="IPR014144">
    <property type="entry name" value="LigD_PE_domain"/>
</dbReference>
<dbReference type="PANTHER" id="PTHR39465">
    <property type="entry name" value="DNA LIGASE D, 3'-PHOSPHOESTERASE DOMAIN"/>
    <property type="match status" value="1"/>
</dbReference>
<dbReference type="Pfam" id="PF13298">
    <property type="entry name" value="LigD_N"/>
    <property type="match status" value="1"/>
</dbReference>
<reference evidence="2 3" key="1">
    <citation type="journal article" date="2016" name="Nat. Commun.">
        <title>Thousands of microbial genomes shed light on interconnected biogeochemical processes in an aquifer system.</title>
        <authorList>
            <person name="Anantharaman K."/>
            <person name="Brown C.T."/>
            <person name="Hug L.A."/>
            <person name="Sharon I."/>
            <person name="Castelle C.J."/>
            <person name="Probst A.J."/>
            <person name="Thomas B.C."/>
            <person name="Singh A."/>
            <person name="Wilkins M.J."/>
            <person name="Karaoz U."/>
            <person name="Brodie E.L."/>
            <person name="Williams K.H."/>
            <person name="Hubbard S.S."/>
            <person name="Banfield J.F."/>
        </authorList>
    </citation>
    <scope>NUCLEOTIDE SEQUENCE [LARGE SCALE GENOMIC DNA]</scope>
</reference>
<dbReference type="EMBL" id="MFDU01000010">
    <property type="protein sequence ID" value="OGE64522.1"/>
    <property type="molecule type" value="Genomic_DNA"/>
</dbReference>
<proteinExistence type="predicted"/>
<dbReference type="AlphaFoldDB" id="A0A1F5MGP1"/>
<sequence>MNTGKLSFVVHEHDATTLHFDFRLQIGSGMPSWAIPRGPTLDSNVKRLAVETTVHSLEYRNFEGVIEEGKYGAGPVLIWDSGTYIPEVEVSKGVRKQIKDLVEGEKIMEVGLKKGEIKFFLQGKKLKGSFALVKTKGFPPGVKNAWLLIKHKDEYIQVGYDAKDYDISAKTGKKLKEIS</sequence>